<comment type="similarity">
    <text evidence="1 6">Belongs to the universal ribosomal protein uS17 family.</text>
</comment>
<dbReference type="Gene3D" id="2.40.50.140">
    <property type="entry name" value="Nucleic acid-binding proteins"/>
    <property type="match status" value="1"/>
</dbReference>
<keyword evidence="2 6" id="KW-0699">rRNA-binding</keyword>
<evidence type="ECO:0000256" key="2">
    <source>
        <dbReference type="ARBA" id="ARBA00022730"/>
    </source>
</evidence>
<evidence type="ECO:0000256" key="5">
    <source>
        <dbReference type="ARBA" id="ARBA00023274"/>
    </source>
</evidence>
<dbReference type="Pfam" id="PF00366">
    <property type="entry name" value="Ribosomal_S17"/>
    <property type="match status" value="1"/>
</dbReference>
<dbReference type="EMBL" id="PFWS01000028">
    <property type="protein sequence ID" value="PJA47349.1"/>
    <property type="molecule type" value="Genomic_DNA"/>
</dbReference>
<dbReference type="GO" id="GO:0006412">
    <property type="term" value="P:translation"/>
    <property type="evidence" value="ECO:0007669"/>
    <property type="project" value="UniProtKB-UniRule"/>
</dbReference>
<dbReference type="CDD" id="cd00364">
    <property type="entry name" value="Ribosomal_uS17"/>
    <property type="match status" value="1"/>
</dbReference>
<dbReference type="GO" id="GO:0022627">
    <property type="term" value="C:cytosolic small ribosomal subunit"/>
    <property type="evidence" value="ECO:0007669"/>
    <property type="project" value="UniProtKB-UniRule"/>
</dbReference>
<protein>
    <recommendedName>
        <fullName evidence="6">Small ribosomal subunit protein uS17</fullName>
    </recommendedName>
</protein>
<dbReference type="SUPFAM" id="SSF50249">
    <property type="entry name" value="Nucleic acid-binding proteins"/>
    <property type="match status" value="1"/>
</dbReference>
<dbReference type="InterPro" id="IPR012340">
    <property type="entry name" value="NA-bd_OB-fold"/>
</dbReference>
<dbReference type="HAMAP" id="MF_01345_B">
    <property type="entry name" value="Ribosomal_uS17_B"/>
    <property type="match status" value="1"/>
</dbReference>
<evidence type="ECO:0000256" key="6">
    <source>
        <dbReference type="HAMAP-Rule" id="MF_01345"/>
    </source>
</evidence>
<name>A0A2M7XHM3_9BACT</name>
<comment type="caution">
    <text evidence="7">The sequence shown here is derived from an EMBL/GenBank/DDBJ whole genome shotgun (WGS) entry which is preliminary data.</text>
</comment>
<accession>A0A2M7XHM3</accession>
<comment type="subunit">
    <text evidence="6">Part of the 30S ribosomal subunit.</text>
</comment>
<keyword evidence="3 6" id="KW-0694">RNA-binding</keyword>
<dbReference type="InterPro" id="IPR019984">
    <property type="entry name" value="Ribosomal_uS17_bact/chlr"/>
</dbReference>
<evidence type="ECO:0000256" key="4">
    <source>
        <dbReference type="ARBA" id="ARBA00022980"/>
    </source>
</evidence>
<dbReference type="GO" id="GO:0019843">
    <property type="term" value="F:rRNA binding"/>
    <property type="evidence" value="ECO:0007669"/>
    <property type="project" value="UniProtKB-UniRule"/>
</dbReference>
<dbReference type="InterPro" id="IPR000266">
    <property type="entry name" value="Ribosomal_uS17"/>
</dbReference>
<dbReference type="NCBIfam" id="TIGR03635">
    <property type="entry name" value="uS17_bact"/>
    <property type="match status" value="1"/>
</dbReference>
<keyword evidence="4 6" id="KW-0689">Ribosomal protein</keyword>
<evidence type="ECO:0000313" key="7">
    <source>
        <dbReference type="EMBL" id="PJA47349.1"/>
    </source>
</evidence>
<evidence type="ECO:0000256" key="3">
    <source>
        <dbReference type="ARBA" id="ARBA00022884"/>
    </source>
</evidence>
<proteinExistence type="inferred from homology"/>
<dbReference type="PANTHER" id="PTHR10744">
    <property type="entry name" value="40S RIBOSOMAL PROTEIN S11 FAMILY MEMBER"/>
    <property type="match status" value="1"/>
</dbReference>
<dbReference type="PANTHER" id="PTHR10744:SF1">
    <property type="entry name" value="SMALL RIBOSOMAL SUBUNIT PROTEIN US17M"/>
    <property type="match status" value="1"/>
</dbReference>
<comment type="function">
    <text evidence="6">One of the primary rRNA binding proteins, it binds specifically to the 5'-end of 16S ribosomal RNA.</text>
</comment>
<dbReference type="AlphaFoldDB" id="A0A2M7XHM3"/>
<organism evidence="7 8">
    <name type="scientific">Candidatus Uhrbacteria bacterium CG_4_9_14_3_um_filter_36_7</name>
    <dbReference type="NCBI Taxonomy" id="1975033"/>
    <lineage>
        <taxon>Bacteria</taxon>
        <taxon>Candidatus Uhriibacteriota</taxon>
    </lineage>
</organism>
<dbReference type="PRINTS" id="PR00973">
    <property type="entry name" value="RIBOSOMALS17"/>
</dbReference>
<evidence type="ECO:0000256" key="1">
    <source>
        <dbReference type="ARBA" id="ARBA00010254"/>
    </source>
</evidence>
<dbReference type="NCBIfam" id="NF004123">
    <property type="entry name" value="PRK05610.1"/>
    <property type="match status" value="1"/>
</dbReference>
<evidence type="ECO:0000313" key="8">
    <source>
        <dbReference type="Proteomes" id="UP000229749"/>
    </source>
</evidence>
<sequence length="92" mass="10861">MTHQFKKNQTKGRVFTGTVVSCAMQKTIVVRVERTVRDRKYKKARFLSKNYKVHHEDGQYNTGDKVAFEECRPLSKEKRWRILPSQTLNSTN</sequence>
<dbReference type="Proteomes" id="UP000229749">
    <property type="component" value="Unassembled WGS sequence"/>
</dbReference>
<dbReference type="GO" id="GO:0003735">
    <property type="term" value="F:structural constituent of ribosome"/>
    <property type="evidence" value="ECO:0007669"/>
    <property type="project" value="UniProtKB-UniRule"/>
</dbReference>
<reference evidence="8" key="1">
    <citation type="submission" date="2017-09" db="EMBL/GenBank/DDBJ databases">
        <title>Depth-based differentiation of microbial function through sediment-hosted aquifers and enrichment of novel symbionts in the deep terrestrial subsurface.</title>
        <authorList>
            <person name="Probst A.J."/>
            <person name="Ladd B."/>
            <person name="Jarett J.K."/>
            <person name="Geller-Mcgrath D.E."/>
            <person name="Sieber C.M.K."/>
            <person name="Emerson J.B."/>
            <person name="Anantharaman K."/>
            <person name="Thomas B.C."/>
            <person name="Malmstrom R."/>
            <person name="Stieglmeier M."/>
            <person name="Klingl A."/>
            <person name="Woyke T."/>
            <person name="Ryan C.M."/>
            <person name="Banfield J.F."/>
        </authorList>
    </citation>
    <scope>NUCLEOTIDE SEQUENCE [LARGE SCALE GENOMIC DNA]</scope>
</reference>
<gene>
    <name evidence="6 7" type="primary">rpsQ</name>
    <name evidence="7" type="ORF">CO172_01790</name>
</gene>
<keyword evidence="5 6" id="KW-0687">Ribonucleoprotein</keyword>